<dbReference type="SUPFAM" id="SSF53850">
    <property type="entry name" value="Periplasmic binding protein-like II"/>
    <property type="match status" value="1"/>
</dbReference>
<organism evidence="1 2">
    <name type="scientific">Streptomyces griseoviridis</name>
    <dbReference type="NCBI Taxonomy" id="45398"/>
    <lineage>
        <taxon>Bacteria</taxon>
        <taxon>Bacillati</taxon>
        <taxon>Actinomycetota</taxon>
        <taxon>Actinomycetes</taxon>
        <taxon>Kitasatosporales</taxon>
        <taxon>Streptomycetaceae</taxon>
        <taxon>Streptomyces</taxon>
    </lineage>
</organism>
<accession>A0A918GTN3</accession>
<reference evidence="1" key="2">
    <citation type="submission" date="2020-09" db="EMBL/GenBank/DDBJ databases">
        <authorList>
            <person name="Sun Q."/>
            <person name="Ohkuma M."/>
        </authorList>
    </citation>
    <scope>NUCLEOTIDE SEQUENCE</scope>
    <source>
        <strain evidence="1">JCM 4234</strain>
    </source>
</reference>
<evidence type="ECO:0008006" key="3">
    <source>
        <dbReference type="Google" id="ProtNLM"/>
    </source>
</evidence>
<comment type="caution">
    <text evidence="1">The sequence shown here is derived from an EMBL/GenBank/DDBJ whole genome shotgun (WGS) entry which is preliminary data.</text>
</comment>
<sequence length="293" mass="31493">MKLVLGRDDLAAAAASSAREAGAEPERVGIKPVHKASRGFVNRSDVDLCELAIVTVLQALAHDKPVLLLPVTTLGRHQHQTLVTTGELSVADVEGHSIGVRAWSQTTGVWVRGFLTEQYGVDLRKAHWTTYEGHHVEGAEDPAWVQRAPEGTKLPADFLAGQVDFGIMGNELPSDDRIRTAIDDAHAVAEQWSKDQGFIPVNHVVGVSEAAAAQYPEAVLAAYDAMRSVLVAKEEAGRPFPLHPVGFEALRGAFTKAAAYALEQEVIPRAVDYDELVERTCAALDVSPARLGG</sequence>
<reference evidence="1" key="1">
    <citation type="journal article" date="2014" name="Int. J. Syst. Evol. Microbiol.">
        <title>Complete genome sequence of Corynebacterium casei LMG S-19264T (=DSM 44701T), isolated from a smear-ripened cheese.</title>
        <authorList>
            <consortium name="US DOE Joint Genome Institute (JGI-PGF)"/>
            <person name="Walter F."/>
            <person name="Albersmeier A."/>
            <person name="Kalinowski J."/>
            <person name="Ruckert C."/>
        </authorList>
    </citation>
    <scope>NUCLEOTIDE SEQUENCE</scope>
    <source>
        <strain evidence="1">JCM 4234</strain>
    </source>
</reference>
<gene>
    <name evidence="1" type="ORF">GCM10010238_57320</name>
</gene>
<dbReference type="Proteomes" id="UP000653493">
    <property type="component" value="Unassembled WGS sequence"/>
</dbReference>
<protein>
    <recommendedName>
        <fullName evidence="3">4,5-dihydroxyphthalate decarboxylase</fullName>
    </recommendedName>
</protein>
<proteinExistence type="predicted"/>
<dbReference type="EMBL" id="BMSL01000024">
    <property type="protein sequence ID" value="GGS60701.1"/>
    <property type="molecule type" value="Genomic_DNA"/>
</dbReference>
<evidence type="ECO:0000313" key="1">
    <source>
        <dbReference type="EMBL" id="GGS60701.1"/>
    </source>
</evidence>
<evidence type="ECO:0000313" key="2">
    <source>
        <dbReference type="Proteomes" id="UP000653493"/>
    </source>
</evidence>
<name>A0A918GTN3_STRGD</name>
<dbReference type="AlphaFoldDB" id="A0A918GTN3"/>
<keyword evidence="2" id="KW-1185">Reference proteome</keyword>